<dbReference type="Pfam" id="PF22022">
    <property type="entry name" value="Phage_int_M"/>
    <property type="match status" value="1"/>
</dbReference>
<reference evidence="6 7" key="1">
    <citation type="journal article" date="2012" name="J. Bacteriol.">
        <title>Genome sequence of Rhizobium grahamii CCGE502, a broad-host-range symbiont with low nodulation competitiveness in Phaseolus vulgaris.</title>
        <authorList>
            <person name="Althabegoiti M.J."/>
            <person name="Lozano L."/>
            <person name="Torres-Tejerizo G."/>
            <person name="Ormeno-Orrillo E."/>
            <person name="Rogel M.A."/>
            <person name="Gonzalez V."/>
            <person name="Martinez-Romero E."/>
        </authorList>
    </citation>
    <scope>NUCLEOTIDE SEQUENCE [LARGE SCALE GENOMIC DNA]</scope>
    <source>
        <strain evidence="6 7">CCGE 502</strain>
    </source>
</reference>
<evidence type="ECO:0000256" key="2">
    <source>
        <dbReference type="ARBA" id="ARBA00022908"/>
    </source>
</evidence>
<dbReference type="PANTHER" id="PTHR30629:SF2">
    <property type="entry name" value="PROPHAGE INTEGRASE INTS-RELATED"/>
    <property type="match status" value="1"/>
</dbReference>
<evidence type="ECO:0000256" key="3">
    <source>
        <dbReference type="ARBA" id="ARBA00023125"/>
    </source>
</evidence>
<keyword evidence="3" id="KW-0238">DNA-binding</keyword>
<dbReference type="InterPro" id="IPR011010">
    <property type="entry name" value="DNA_brk_join_enz"/>
</dbReference>
<dbReference type="InterPro" id="IPR053876">
    <property type="entry name" value="Phage_int_M"/>
</dbReference>
<dbReference type="EMBL" id="AEYE02000011">
    <property type="protein sequence ID" value="EPE98647.1"/>
    <property type="molecule type" value="Genomic_DNA"/>
</dbReference>
<dbReference type="PANTHER" id="PTHR30629">
    <property type="entry name" value="PROPHAGE INTEGRASE"/>
    <property type="match status" value="1"/>
</dbReference>
<dbReference type="Gene3D" id="3.30.160.390">
    <property type="entry name" value="Integrase, DNA-binding domain"/>
    <property type="match status" value="1"/>
</dbReference>
<evidence type="ECO:0000256" key="1">
    <source>
        <dbReference type="ARBA" id="ARBA00008857"/>
    </source>
</evidence>
<evidence type="ECO:0000256" key="4">
    <source>
        <dbReference type="ARBA" id="ARBA00023172"/>
    </source>
</evidence>
<keyword evidence="4" id="KW-0233">DNA recombination</keyword>
<dbReference type="Gene3D" id="1.10.150.130">
    <property type="match status" value="1"/>
</dbReference>
<proteinExistence type="inferred from homology"/>
<dbReference type="GO" id="GO:0015074">
    <property type="term" value="P:DNA integration"/>
    <property type="evidence" value="ECO:0007669"/>
    <property type="project" value="UniProtKB-KW"/>
</dbReference>
<dbReference type="eggNOG" id="COG0582">
    <property type="taxonomic scope" value="Bacteria"/>
</dbReference>
<comment type="caution">
    <text evidence="6">The sequence shown here is derived from an EMBL/GenBank/DDBJ whole genome shotgun (WGS) entry which is preliminary data.</text>
</comment>
<dbReference type="InterPro" id="IPR002104">
    <property type="entry name" value="Integrase_catalytic"/>
</dbReference>
<keyword evidence="2" id="KW-0229">DNA integration</keyword>
<evidence type="ECO:0000313" key="7">
    <source>
        <dbReference type="Proteomes" id="UP000014411"/>
    </source>
</evidence>
<dbReference type="Pfam" id="PF00589">
    <property type="entry name" value="Phage_integrase"/>
    <property type="match status" value="1"/>
</dbReference>
<dbReference type="GO" id="GO:0003677">
    <property type="term" value="F:DNA binding"/>
    <property type="evidence" value="ECO:0007669"/>
    <property type="project" value="UniProtKB-KW"/>
</dbReference>
<dbReference type="InterPro" id="IPR025166">
    <property type="entry name" value="Integrase_DNA_bind_dom"/>
</dbReference>
<protein>
    <submittedName>
        <fullName evidence="6">Phage integrase</fullName>
    </submittedName>
</protein>
<feature type="domain" description="Tyr recombinase" evidence="5">
    <location>
        <begin position="198"/>
        <end position="389"/>
    </location>
</feature>
<dbReference type="SUPFAM" id="SSF56349">
    <property type="entry name" value="DNA breaking-rejoining enzymes"/>
    <property type="match status" value="1"/>
</dbReference>
<name>S3HIU5_9HYPH</name>
<gene>
    <name evidence="6" type="ORF">RGCCGE502_09480</name>
</gene>
<dbReference type="CDD" id="cd00801">
    <property type="entry name" value="INT_P4_C"/>
    <property type="match status" value="1"/>
</dbReference>
<dbReference type="InterPro" id="IPR050808">
    <property type="entry name" value="Phage_Integrase"/>
</dbReference>
<dbReference type="AlphaFoldDB" id="S3HIU5"/>
<keyword evidence="7" id="KW-1185">Reference proteome</keyword>
<organism evidence="6 7">
    <name type="scientific">Rhizobium grahamii CCGE 502</name>
    <dbReference type="NCBI Taxonomy" id="990285"/>
    <lineage>
        <taxon>Bacteria</taxon>
        <taxon>Pseudomonadati</taxon>
        <taxon>Pseudomonadota</taxon>
        <taxon>Alphaproteobacteria</taxon>
        <taxon>Hyphomicrobiales</taxon>
        <taxon>Rhizobiaceae</taxon>
        <taxon>Rhizobium/Agrobacterium group</taxon>
        <taxon>Rhizobium</taxon>
    </lineage>
</organism>
<comment type="similarity">
    <text evidence="1">Belongs to the 'phage' integrase family.</text>
</comment>
<dbReference type="InterPro" id="IPR038488">
    <property type="entry name" value="Integrase_DNA-bd_sf"/>
</dbReference>
<evidence type="ECO:0000259" key="5">
    <source>
        <dbReference type="PROSITE" id="PS51898"/>
    </source>
</evidence>
<dbReference type="Gene3D" id="1.10.443.10">
    <property type="entry name" value="Intergrase catalytic core"/>
    <property type="match status" value="1"/>
</dbReference>
<evidence type="ECO:0000313" key="6">
    <source>
        <dbReference type="EMBL" id="EPE98647.1"/>
    </source>
</evidence>
<dbReference type="InterPro" id="IPR010998">
    <property type="entry name" value="Integrase_recombinase_N"/>
</dbReference>
<accession>S3HIU5</accession>
<dbReference type="Proteomes" id="UP000014411">
    <property type="component" value="Unassembled WGS sequence"/>
</dbReference>
<dbReference type="PROSITE" id="PS51898">
    <property type="entry name" value="TYR_RECOMBINASE"/>
    <property type="match status" value="1"/>
</dbReference>
<dbReference type="InterPro" id="IPR013762">
    <property type="entry name" value="Integrase-like_cat_sf"/>
</dbReference>
<dbReference type="HOGENOM" id="CLU_027562_0_0_5"/>
<sequence length="408" mass="45961">MQIKKAKASEKPKKLADSGGLYILLAPSGSKLWRLKYRYNGSEKLLSIGPYPEISLLEARSQRDSAKALLRAGKDPGTVKKLQKLSAVQNVENTFEAVAREWFKLNKETWVPRHANDVIGSLEKMVFPHIGNVPVREINVPSLVGVLRLVEARPAIETARRLRQRISAVFQFAISSGLAEFDPATQVIGALAPLKKGRQPAITSLEEAREMLRRVEQEKAHPVTKLAHRLLAMTFVRPGAVQTTPWSELNGIYDDLWVIPAARMKMRLRHKDDEARDHLVPLPRQATEVIAALRALTGRGPWVFPNTRHSHKPMSENAIGYLLNRAGYHGRHVPHGWRSTFSSVMNERFPADNRVIDLMLSHVPKDKVEGAYNRAQHIERRKALAQIWADLILEDAIPTEEILAGPRR</sequence>
<dbReference type="GO" id="GO:0006310">
    <property type="term" value="P:DNA recombination"/>
    <property type="evidence" value="ECO:0007669"/>
    <property type="project" value="UniProtKB-KW"/>
</dbReference>
<dbReference type="Pfam" id="PF13356">
    <property type="entry name" value="Arm-DNA-bind_3"/>
    <property type="match status" value="1"/>
</dbReference>